<comment type="caution">
    <text evidence="1">The sequence shown here is derived from an EMBL/GenBank/DDBJ whole genome shotgun (WGS) entry which is preliminary data.</text>
</comment>
<sequence length="267" mass="31291">MNIENSLLENVCSEFSNLFSMYFDWNEIDLTYFRVDVKDKKVSIASNNYEWQLICWDDDLDLFMEERLKSSIQYWSNYSEAYNRTLKKSKKNQFKIDLCARYGSTFEITTVNSNKQLTLSEMLSIYKHRPMISEYAHQLWKKNPDVTLPMRANIPIKAQLLGQTKNVAPELLNPQKYMRFGHIRFTRKEMITIRLLLSHCKVKEISYIQGCSEASENRRIQKIKEKLGFPYVSSSGLFTALKEQGITLACLETLIDLPLTNSIMKNN</sequence>
<reference evidence="1 2" key="1">
    <citation type="submission" date="2017-07" db="EMBL/GenBank/DDBJ databases">
        <title>blaIMP-27 on transferable plasmids in Proteus mirabilis and Providencia rettgeri.</title>
        <authorList>
            <person name="Potter R."/>
        </authorList>
    </citation>
    <scope>NUCLEOTIDE SEQUENCE [LARGE SCALE GENOMIC DNA]</scope>
    <source>
        <strain evidence="1 2">PR1</strain>
    </source>
</reference>
<dbReference type="AlphaFoldDB" id="A0A264VT17"/>
<evidence type="ECO:0000313" key="1">
    <source>
        <dbReference type="EMBL" id="OZS74443.1"/>
    </source>
</evidence>
<dbReference type="EMBL" id="NOWC01000012">
    <property type="protein sequence ID" value="OZS74443.1"/>
    <property type="molecule type" value="Genomic_DNA"/>
</dbReference>
<dbReference type="Proteomes" id="UP000216001">
    <property type="component" value="Unassembled WGS sequence"/>
</dbReference>
<dbReference type="RefSeq" id="WP_094961714.1">
    <property type="nucleotide sequence ID" value="NZ_NOWC01000012.1"/>
</dbReference>
<name>A0A264VT17_PRORE</name>
<gene>
    <name evidence="1" type="ORF">CHI95_11715</name>
</gene>
<evidence type="ECO:0000313" key="2">
    <source>
        <dbReference type="Proteomes" id="UP000216001"/>
    </source>
</evidence>
<proteinExistence type="predicted"/>
<organism evidence="1 2">
    <name type="scientific">Providencia rettgeri</name>
    <dbReference type="NCBI Taxonomy" id="587"/>
    <lineage>
        <taxon>Bacteria</taxon>
        <taxon>Pseudomonadati</taxon>
        <taxon>Pseudomonadota</taxon>
        <taxon>Gammaproteobacteria</taxon>
        <taxon>Enterobacterales</taxon>
        <taxon>Morganellaceae</taxon>
        <taxon>Providencia</taxon>
    </lineage>
</organism>
<accession>A0A264VT17</accession>
<protein>
    <submittedName>
        <fullName evidence="1">Uncharacterized protein</fullName>
    </submittedName>
</protein>